<proteinExistence type="predicted"/>
<gene>
    <name evidence="1" type="ORF">PC118_g9209</name>
</gene>
<organism evidence="1 2">
    <name type="scientific">Phytophthora cactorum</name>
    <dbReference type="NCBI Taxonomy" id="29920"/>
    <lineage>
        <taxon>Eukaryota</taxon>
        <taxon>Sar</taxon>
        <taxon>Stramenopiles</taxon>
        <taxon>Oomycota</taxon>
        <taxon>Peronosporomycetes</taxon>
        <taxon>Peronosporales</taxon>
        <taxon>Peronosporaceae</taxon>
        <taxon>Phytophthora</taxon>
    </lineage>
</organism>
<name>A0A8T1G5F2_9STRA</name>
<accession>A0A8T1G5F2</accession>
<protein>
    <submittedName>
        <fullName evidence="1">Uncharacterized protein</fullName>
    </submittedName>
</protein>
<evidence type="ECO:0000313" key="2">
    <source>
        <dbReference type="Proteomes" id="UP000697107"/>
    </source>
</evidence>
<dbReference type="Proteomes" id="UP000697107">
    <property type="component" value="Unassembled WGS sequence"/>
</dbReference>
<reference evidence="1" key="1">
    <citation type="submission" date="2018-10" db="EMBL/GenBank/DDBJ databases">
        <title>Effector identification in a new, highly contiguous assembly of the strawberry crown rot pathogen Phytophthora cactorum.</title>
        <authorList>
            <person name="Armitage A.D."/>
            <person name="Nellist C.F."/>
            <person name="Bates H."/>
            <person name="Vickerstaff R.J."/>
            <person name="Harrison R.J."/>
        </authorList>
    </citation>
    <scope>NUCLEOTIDE SEQUENCE</scope>
    <source>
        <strain evidence="1">P415</strain>
    </source>
</reference>
<comment type="caution">
    <text evidence="1">The sequence shown here is derived from an EMBL/GenBank/DDBJ whole genome shotgun (WGS) entry which is preliminary data.</text>
</comment>
<dbReference type="EMBL" id="RCML01000248">
    <property type="protein sequence ID" value="KAG2983834.1"/>
    <property type="molecule type" value="Genomic_DNA"/>
</dbReference>
<sequence>MIRLEHILPRTYHHRSRSDHPLRQRGTAAGCKALCKCPRKKLHVGEVGETREAYVRPGRVLLTLQCRCAGDGVLCQWLEHWIRLNMLPLFLLTVALLPKLNS</sequence>
<evidence type="ECO:0000313" key="1">
    <source>
        <dbReference type="EMBL" id="KAG2983834.1"/>
    </source>
</evidence>
<dbReference type="AlphaFoldDB" id="A0A8T1G5F2"/>